<gene>
    <name evidence="5" type="ORF">MANES_04G077600v8</name>
</gene>
<dbReference type="InterPro" id="IPR044859">
    <property type="entry name" value="Allene_oxi_cyc_Dirigent"/>
</dbReference>
<evidence type="ECO:0000256" key="4">
    <source>
        <dbReference type="RuleBase" id="RU363099"/>
    </source>
</evidence>
<feature type="chain" id="PRO_5011819850" description="Dirigent protein" evidence="4">
    <location>
        <begin position="23"/>
        <end position="182"/>
    </location>
</feature>
<dbReference type="Gramene" id="Manes.04G077600.1.v8.1">
    <property type="protein sequence ID" value="Manes.04G077600.1.v8.1.CDS.1"/>
    <property type="gene ID" value="Manes.04G077600.v8.1"/>
</dbReference>
<evidence type="ECO:0000313" key="6">
    <source>
        <dbReference type="Proteomes" id="UP000091857"/>
    </source>
</evidence>
<reference evidence="6" key="1">
    <citation type="journal article" date="2016" name="Nat. Biotechnol.">
        <title>Sequencing wild and cultivated cassava and related species reveals extensive interspecific hybridization and genetic diversity.</title>
        <authorList>
            <person name="Bredeson J.V."/>
            <person name="Lyons J.B."/>
            <person name="Prochnik S.E."/>
            <person name="Wu G.A."/>
            <person name="Ha C.M."/>
            <person name="Edsinger-Gonzales E."/>
            <person name="Grimwood J."/>
            <person name="Schmutz J."/>
            <person name="Rabbi I.Y."/>
            <person name="Egesi C."/>
            <person name="Nauluvula P."/>
            <person name="Lebot V."/>
            <person name="Ndunguru J."/>
            <person name="Mkamilo G."/>
            <person name="Bart R.S."/>
            <person name="Setter T.L."/>
            <person name="Gleadow R.M."/>
            <person name="Kulakow P."/>
            <person name="Ferguson M.E."/>
            <person name="Rounsley S."/>
            <person name="Rokhsar D.S."/>
        </authorList>
    </citation>
    <scope>NUCLEOTIDE SEQUENCE [LARGE SCALE GENOMIC DNA]</scope>
    <source>
        <strain evidence="6">cv. AM560-2</strain>
    </source>
</reference>
<feature type="signal peptide" evidence="4">
    <location>
        <begin position="1"/>
        <end position="22"/>
    </location>
</feature>
<organism evidence="5 6">
    <name type="scientific">Manihot esculenta</name>
    <name type="common">Cassava</name>
    <name type="synonym">Jatropha manihot</name>
    <dbReference type="NCBI Taxonomy" id="3983"/>
    <lineage>
        <taxon>Eukaryota</taxon>
        <taxon>Viridiplantae</taxon>
        <taxon>Streptophyta</taxon>
        <taxon>Embryophyta</taxon>
        <taxon>Tracheophyta</taxon>
        <taxon>Spermatophyta</taxon>
        <taxon>Magnoliopsida</taxon>
        <taxon>eudicotyledons</taxon>
        <taxon>Gunneridae</taxon>
        <taxon>Pentapetalae</taxon>
        <taxon>rosids</taxon>
        <taxon>fabids</taxon>
        <taxon>Malpighiales</taxon>
        <taxon>Euphorbiaceae</taxon>
        <taxon>Crotonoideae</taxon>
        <taxon>Manihoteae</taxon>
        <taxon>Manihot</taxon>
    </lineage>
</organism>
<keyword evidence="4" id="KW-0052">Apoplast</keyword>
<accession>A0A2C9W2S2</accession>
<keyword evidence="4" id="KW-0732">Signal</keyword>
<dbReference type="EMBL" id="CM004390">
    <property type="protein sequence ID" value="OAY52367.1"/>
    <property type="molecule type" value="Genomic_DNA"/>
</dbReference>
<dbReference type="PANTHER" id="PTHR21495">
    <property type="entry name" value="NUCLEOPORIN-RELATED"/>
    <property type="match status" value="1"/>
</dbReference>
<dbReference type="Proteomes" id="UP000091857">
    <property type="component" value="Chromosome 4"/>
</dbReference>
<name>A0A2C9W2S2_MANES</name>
<proteinExistence type="inferred from homology"/>
<evidence type="ECO:0000256" key="3">
    <source>
        <dbReference type="ARBA" id="ARBA00022525"/>
    </source>
</evidence>
<dbReference type="GO" id="GO:0048046">
    <property type="term" value="C:apoplast"/>
    <property type="evidence" value="ECO:0007669"/>
    <property type="project" value="UniProtKB-SubCell"/>
</dbReference>
<sequence>MQSCQILELAFILCLTATPVYSQYYSKTLPYKSAKNKVTNLHFFFHDTLSGENPSAILIASPNITNKFQFGKAYAIDDPLTLGPEPTSHVIGNAQGFYLFSGKESSSLVSYYDLGFTEGEFNGSSFSLFSRNPVEDTERELAVVGGRGKFRSAEGFALLKTYYFNLTTGDAVVEYDVTLIHY</sequence>
<evidence type="ECO:0000313" key="5">
    <source>
        <dbReference type="EMBL" id="OAY52367.1"/>
    </source>
</evidence>
<comment type="function">
    <text evidence="4">Dirigent proteins impart stereoselectivity on the phenoxy radical-coupling reaction, yielding optically active lignans from two molecules of coniferyl alcohol in the biosynthesis of lignans, flavonolignans, and alkaloids and thus plays a central role in plant secondary metabolism.</text>
</comment>
<evidence type="ECO:0000256" key="1">
    <source>
        <dbReference type="ARBA" id="ARBA00010746"/>
    </source>
</evidence>
<keyword evidence="3 4" id="KW-0964">Secreted</keyword>
<comment type="subunit">
    <text evidence="2 4">Homodimer.</text>
</comment>
<dbReference type="Pfam" id="PF03018">
    <property type="entry name" value="Dirigent"/>
    <property type="match status" value="1"/>
</dbReference>
<protein>
    <recommendedName>
        <fullName evidence="4">Dirigent protein</fullName>
    </recommendedName>
</protein>
<dbReference type="OMA" id="HFYYFDI"/>
<dbReference type="OrthoDB" id="829727at2759"/>
<evidence type="ECO:0000256" key="2">
    <source>
        <dbReference type="ARBA" id="ARBA00011738"/>
    </source>
</evidence>
<dbReference type="InterPro" id="IPR004265">
    <property type="entry name" value="Dirigent"/>
</dbReference>
<comment type="caution">
    <text evidence="5">The sequence shown here is derived from an EMBL/GenBank/DDBJ whole genome shotgun (WGS) entry which is preliminary data.</text>
</comment>
<comment type="similarity">
    <text evidence="1 4">Belongs to the plant dirigent protein family.</text>
</comment>
<dbReference type="GO" id="GO:0009699">
    <property type="term" value="P:phenylpropanoid biosynthetic process"/>
    <property type="evidence" value="ECO:0007669"/>
    <property type="project" value="UniProtKB-ARBA"/>
</dbReference>
<dbReference type="Gene3D" id="2.40.480.10">
    <property type="entry name" value="Allene oxide cyclase-like"/>
    <property type="match status" value="1"/>
</dbReference>
<dbReference type="AlphaFoldDB" id="A0A2C9W2S2"/>
<dbReference type="STRING" id="3983.A0A2C9W2S2"/>
<comment type="subcellular location">
    <subcellularLocation>
        <location evidence="4">Secreted</location>
        <location evidence="4">Extracellular space</location>
        <location evidence="4">Apoplast</location>
    </subcellularLocation>
</comment>
<keyword evidence="6" id="KW-1185">Reference proteome</keyword>